<proteinExistence type="inferred from homology"/>
<dbReference type="Gene3D" id="1.10.720.30">
    <property type="entry name" value="SAP domain"/>
    <property type="match status" value="1"/>
</dbReference>
<feature type="compositionally biased region" description="Basic and acidic residues" evidence="3">
    <location>
        <begin position="1"/>
        <end position="39"/>
    </location>
</feature>
<evidence type="ECO:0000256" key="3">
    <source>
        <dbReference type="SAM" id="MobiDB-lite"/>
    </source>
</evidence>
<accession>A0A6H0XS39</accession>
<feature type="compositionally biased region" description="Basic and acidic residues" evidence="3">
    <location>
        <begin position="165"/>
        <end position="175"/>
    </location>
</feature>
<keyword evidence="6" id="KW-1185">Reference proteome</keyword>
<dbReference type="GO" id="GO:0005634">
    <property type="term" value="C:nucleus"/>
    <property type="evidence" value="ECO:0007669"/>
    <property type="project" value="TreeGrafter"/>
</dbReference>
<evidence type="ECO:0000313" key="5">
    <source>
        <dbReference type="EMBL" id="QIW97576.1"/>
    </source>
</evidence>
<dbReference type="PANTHER" id="PTHR46551:SF1">
    <property type="entry name" value="SAP DOMAIN-CONTAINING RIBONUCLEOPROTEIN"/>
    <property type="match status" value="1"/>
</dbReference>
<evidence type="ECO:0000256" key="1">
    <source>
        <dbReference type="ARBA" id="ARBA00022553"/>
    </source>
</evidence>
<dbReference type="GO" id="GO:0016973">
    <property type="term" value="P:poly(A)+ mRNA export from nucleus"/>
    <property type="evidence" value="ECO:0007669"/>
    <property type="project" value="TreeGrafter"/>
</dbReference>
<comment type="similarity">
    <text evidence="2">Belongs to the SAP domain-containing ribonucleoprotein family.</text>
</comment>
<sequence length="224" mass="24818">MADYAKKKNDELAAICKERGLPHTGKKADLVKRLEEHDSSASANAPEENAPEENGKEADANALGTANGTVAAEDPAVTADDKIEAQPSEEKAPAQDFSLGLAERTLEEEIEKRKKRAAKFGLDLKDDETLKQLERAKRFGTNDLPGMLNQALPERAERNKKRGREGKDEKEDKGDRKRSRQRPVQNKDSKTEAKGDDSSAHPKWMNAKDREAADRRKAKYAAAQ</sequence>
<feature type="domain" description="SAP" evidence="4">
    <location>
        <begin position="4"/>
        <end position="38"/>
    </location>
</feature>
<protein>
    <recommendedName>
        <fullName evidence="4">SAP domain-containing protein</fullName>
    </recommendedName>
</protein>
<dbReference type="EMBL" id="CP051140">
    <property type="protein sequence ID" value="QIW97576.1"/>
    <property type="molecule type" value="Genomic_DNA"/>
</dbReference>
<feature type="region of interest" description="Disordered" evidence="3">
    <location>
        <begin position="110"/>
        <end position="129"/>
    </location>
</feature>
<dbReference type="InterPro" id="IPR052240">
    <property type="entry name" value="SAP_domain_ribonucleoprotein"/>
</dbReference>
<keyword evidence="1" id="KW-0597">Phosphoprotein</keyword>
<dbReference type="Proteomes" id="UP000503462">
    <property type="component" value="Chromosome 2"/>
</dbReference>
<dbReference type="OrthoDB" id="445357at2759"/>
<reference evidence="5 6" key="1">
    <citation type="journal article" date="2016" name="Sci. Rep.">
        <title>Peltaster fructicola genome reveals evolution from an invasive phytopathogen to an ectophytic parasite.</title>
        <authorList>
            <person name="Xu C."/>
            <person name="Chen H."/>
            <person name="Gleason M.L."/>
            <person name="Xu J.R."/>
            <person name="Liu H."/>
            <person name="Zhang R."/>
            <person name="Sun G."/>
        </authorList>
    </citation>
    <scope>NUCLEOTIDE SEQUENCE [LARGE SCALE GENOMIC DNA]</scope>
    <source>
        <strain evidence="5 6">LNHT1506</strain>
    </source>
</reference>
<dbReference type="PANTHER" id="PTHR46551">
    <property type="entry name" value="SAP DOMAIN-CONTAINING RIBONUCLEOPROTEIN"/>
    <property type="match status" value="1"/>
</dbReference>
<dbReference type="Pfam" id="PF02037">
    <property type="entry name" value="SAP"/>
    <property type="match status" value="1"/>
</dbReference>
<dbReference type="PROSITE" id="PS50800">
    <property type="entry name" value="SAP"/>
    <property type="match status" value="1"/>
</dbReference>
<feature type="compositionally biased region" description="Basic and acidic residues" evidence="3">
    <location>
        <begin position="79"/>
        <end position="93"/>
    </location>
</feature>
<evidence type="ECO:0000256" key="2">
    <source>
        <dbReference type="ARBA" id="ARBA00046328"/>
    </source>
</evidence>
<dbReference type="InterPro" id="IPR040746">
    <property type="entry name" value="THO1_MOS11_C"/>
</dbReference>
<name>A0A6H0XS39_9PEZI</name>
<dbReference type="InterPro" id="IPR036361">
    <property type="entry name" value="SAP_dom_sf"/>
</dbReference>
<dbReference type="AlphaFoldDB" id="A0A6H0XS39"/>
<dbReference type="SUPFAM" id="SSF68906">
    <property type="entry name" value="SAP domain"/>
    <property type="match status" value="1"/>
</dbReference>
<dbReference type="SMART" id="SM00513">
    <property type="entry name" value="SAP"/>
    <property type="match status" value="1"/>
</dbReference>
<evidence type="ECO:0000313" key="6">
    <source>
        <dbReference type="Proteomes" id="UP000503462"/>
    </source>
</evidence>
<feature type="compositionally biased region" description="Basic and acidic residues" evidence="3">
    <location>
        <begin position="185"/>
        <end position="215"/>
    </location>
</feature>
<dbReference type="Pfam" id="PF18592">
    <property type="entry name" value="Tho1_MOS11_C"/>
    <property type="match status" value="1"/>
</dbReference>
<organism evidence="5 6">
    <name type="scientific">Peltaster fructicola</name>
    <dbReference type="NCBI Taxonomy" id="286661"/>
    <lineage>
        <taxon>Eukaryota</taxon>
        <taxon>Fungi</taxon>
        <taxon>Dikarya</taxon>
        <taxon>Ascomycota</taxon>
        <taxon>Pezizomycotina</taxon>
        <taxon>Dothideomycetes</taxon>
        <taxon>Dothideomycetes incertae sedis</taxon>
        <taxon>Peltaster</taxon>
    </lineage>
</organism>
<dbReference type="InterPro" id="IPR003034">
    <property type="entry name" value="SAP_dom"/>
</dbReference>
<gene>
    <name evidence="5" type="ORF">AMS68_003094</name>
</gene>
<feature type="region of interest" description="Disordered" evidence="3">
    <location>
        <begin position="1"/>
        <end position="100"/>
    </location>
</feature>
<feature type="region of interest" description="Disordered" evidence="3">
    <location>
        <begin position="135"/>
        <end position="224"/>
    </location>
</feature>
<evidence type="ECO:0000259" key="4">
    <source>
        <dbReference type="PROSITE" id="PS50800"/>
    </source>
</evidence>